<evidence type="ECO:0000256" key="6">
    <source>
        <dbReference type="ARBA" id="ARBA00047919"/>
    </source>
</evidence>
<feature type="compositionally biased region" description="Polar residues" evidence="10">
    <location>
        <begin position="176"/>
        <end position="185"/>
    </location>
</feature>
<dbReference type="GO" id="GO:0005524">
    <property type="term" value="F:ATP binding"/>
    <property type="evidence" value="ECO:0007669"/>
    <property type="project" value="UniProtKB-UniRule"/>
</dbReference>
<keyword evidence="4 12" id="KW-0418">Kinase</keyword>
<evidence type="ECO:0000313" key="12">
    <source>
        <dbReference type="EMBL" id="CRG85932.1"/>
    </source>
</evidence>
<dbReference type="InterPro" id="IPR011009">
    <property type="entry name" value="Kinase-like_dom_sf"/>
</dbReference>
<accession>A0A0U1LS10</accession>
<dbReference type="PROSITE" id="PS00107">
    <property type="entry name" value="PROTEIN_KINASE_ATP"/>
    <property type="match status" value="1"/>
</dbReference>
<name>A0A0U1LS10_TALIS</name>
<protein>
    <recommendedName>
        <fullName evidence="8">Mitogen-activated protein kinase kinae kinase bck1</fullName>
        <ecNumber evidence="1">2.7.11.24</ecNumber>
    </recommendedName>
</protein>
<feature type="compositionally biased region" description="Pro residues" evidence="10">
    <location>
        <begin position="45"/>
        <end position="56"/>
    </location>
</feature>
<evidence type="ECO:0000256" key="2">
    <source>
        <dbReference type="ARBA" id="ARBA00022679"/>
    </source>
</evidence>
<feature type="region of interest" description="Disordered" evidence="10">
    <location>
        <begin position="1"/>
        <end position="108"/>
    </location>
</feature>
<evidence type="ECO:0000256" key="3">
    <source>
        <dbReference type="ARBA" id="ARBA00022741"/>
    </source>
</evidence>
<keyword evidence="5 9" id="KW-0067">ATP-binding</keyword>
<evidence type="ECO:0000256" key="5">
    <source>
        <dbReference type="ARBA" id="ARBA00022840"/>
    </source>
</evidence>
<evidence type="ECO:0000259" key="11">
    <source>
        <dbReference type="PROSITE" id="PS50011"/>
    </source>
</evidence>
<feature type="compositionally biased region" description="Polar residues" evidence="10">
    <location>
        <begin position="996"/>
        <end position="1013"/>
    </location>
</feature>
<dbReference type="EC" id="2.7.11.24" evidence="1"/>
<evidence type="ECO:0000256" key="4">
    <source>
        <dbReference type="ARBA" id="ARBA00022777"/>
    </source>
</evidence>
<evidence type="ECO:0000256" key="9">
    <source>
        <dbReference type="PROSITE-ProRule" id="PRU10141"/>
    </source>
</evidence>
<sequence length="1534" mass="167370">MDQRQQYIPPPPPPLSQNNQAHMIPLPPPPPRPSTQQQQQQHGLFPPPPPGPPPSAYPGSNQRPIWPPPPPTIHPSLIPASQPYGRQQPTPLSIPIQPIPPPPSEVPPLTSATYIPAGESFGPGVGIPPLYDNYGQSATVQPANQPWESAPVDKLSRRDGNIPSTPSARNLPPSLTLGNDNSETMSPGFSAYQNYGNEPARTSSHNHNASNTSLGRTSTGEAIMNWPLERVVNWLARNGFSKDWQETFKFLELEGADFLGLGLRANGRGNLGKLHQQIYPQLAKECQKSGTGWDQAREQKEGTRLRKLIREIQDDGNEASSQTNRRRESQTMITSASTEGGLENSPNLGWEPTFPSSGPVAIMEPSYTQHPAHRQTPNSGGKQNNQTRPGTAPFPHRQDAFDGDSLYTRSEYSRSALASLEDFRKQSPSSPSDGGPFKPPSSKAYEGSPQSTSPAMPSTAPLYSAPASSSTGDLHARFEHHRGNSADSTGHGSSTVRRFYKDQKQVPDNILPATQDSKDSQKSLFLGGFFKRKHRSHDSSHPSPEDQSLDSPTSPSYIRHSALNSPFIKSSNNNSDASLGDRPPSSSFSDYEKMHRPNSVTRHKKYVFATLDGWNYRLVDITDVETADHIRAAICQNLGIVDWSSAQIFVTEPGQVDHDELLDDSVLVHSRRVRSDSLGSLKLYVRDNISPSSAGLGVSFLDKSLSPLSGHVLPSNVQANPPLGSRQSTLKASSGQPSPSMQVSSTSDVGPDAEPTARKEEYKREFGRKQQEYFKRKQPPPLQLRKGSRDEIGIRNDKVIDFDQPRISPYEDKKHDGPIPQRKPPSAPSESSTLTKVNSLTKSRAPGRGRASSKEQHEIAKYELIQEERPIGSSDVHSMNFSGTRKPSMAASSRPPSSASQTTFTNSASSNPRRPSSSVSSLAQPPSLQSRKSFGPEYDFEETKVDFATPHTPQSSSDDDSDDGLFQKPLSTSKPKASGKGLASPGTSPKARKPSLSVNTSSTRSNKGRSVTFISPGANDEEPIGPPYPSSAVFSSEPRSGFDANGATFPSTGHSPEEERPIRRNSSFATDVWASRPPVEGVINNLDDFFPNIDLDEPYLEPSGISPPVSPINAMTKGQSGPSYQQQSPSAIASGYDIPAPYEPPSKNSIAKRNIEKASGLSRMKSIREVAQGAQQQVKRNKTVVNQSNKKSGEILRRKSTKMFGAKIMQISPKPGSRLSQLEPIPQNGLPPEPVPKRQQTFRIIRGQLIGKGTYGRVYLGMNADTGDVLAVKQVEVNPRIAGQDKDRIKEMVAAMDQEIDTMQHLEHPNIVQYLGCERGELSISIYLEYISGGSIGSCLRKHGKFEESVVKSLTQQTLSGLAYLHDQGILHRDLKADNILLDLDGTGKISDFGISKKTDNIYGNDASNSMQGSVFWMAPEVVQSQGQGYSAKVDIWSLGCVVLEMFAGRRPWSREEAIGAIFKLGSLSQAPPIPEEVAVNISPAALAFMYDCFTIDTFDRPTAEILLSHPFCVADPTYNFESTELYAKISDVL</sequence>
<dbReference type="STRING" id="28573.A0A0U1LS10"/>
<feature type="compositionally biased region" description="Polar residues" evidence="10">
    <location>
        <begin position="875"/>
        <end position="885"/>
    </location>
</feature>
<feature type="compositionally biased region" description="Polar residues" evidence="10">
    <location>
        <begin position="828"/>
        <end position="842"/>
    </location>
</feature>
<feature type="compositionally biased region" description="Basic and acidic residues" evidence="10">
    <location>
        <begin position="787"/>
        <end position="817"/>
    </location>
</feature>
<gene>
    <name evidence="12" type="ORF">PISL3812_02935</name>
</gene>
<feature type="compositionally biased region" description="Polar residues" evidence="10">
    <location>
        <begin position="568"/>
        <end position="577"/>
    </location>
</feature>
<feature type="region of interest" description="Disordered" evidence="10">
    <location>
        <begin position="310"/>
        <end position="402"/>
    </location>
</feature>
<evidence type="ECO:0000313" key="13">
    <source>
        <dbReference type="Proteomes" id="UP000054383"/>
    </source>
</evidence>
<feature type="binding site" evidence="9">
    <location>
        <position position="1273"/>
    </location>
    <ligand>
        <name>ATP</name>
        <dbReference type="ChEBI" id="CHEBI:30616"/>
    </ligand>
</feature>
<dbReference type="SMART" id="SM00220">
    <property type="entry name" value="S_TKc"/>
    <property type="match status" value="1"/>
</dbReference>
<dbReference type="PROSITE" id="PS50011">
    <property type="entry name" value="PROTEIN_KINASE_DOM"/>
    <property type="match status" value="1"/>
</dbReference>
<dbReference type="GO" id="GO:0004707">
    <property type="term" value="F:MAP kinase activity"/>
    <property type="evidence" value="ECO:0007669"/>
    <property type="project" value="UniProtKB-EC"/>
</dbReference>
<dbReference type="OMA" id="MQISPKP"/>
<comment type="catalytic activity">
    <reaction evidence="6">
        <text>L-threonyl-[protein] + ATP = O-phospho-L-threonyl-[protein] + ADP + H(+)</text>
        <dbReference type="Rhea" id="RHEA:46608"/>
        <dbReference type="Rhea" id="RHEA-COMP:11060"/>
        <dbReference type="Rhea" id="RHEA-COMP:11605"/>
        <dbReference type="ChEBI" id="CHEBI:15378"/>
        <dbReference type="ChEBI" id="CHEBI:30013"/>
        <dbReference type="ChEBI" id="CHEBI:30616"/>
        <dbReference type="ChEBI" id="CHEBI:61977"/>
        <dbReference type="ChEBI" id="CHEBI:456216"/>
        <dbReference type="EC" id="2.7.11.24"/>
    </reaction>
    <physiologicalReaction direction="left-to-right" evidence="6">
        <dbReference type="Rhea" id="RHEA:46609"/>
    </physiologicalReaction>
</comment>
<feature type="compositionally biased region" description="Basic and acidic residues" evidence="10">
    <location>
        <begin position="755"/>
        <end position="775"/>
    </location>
</feature>
<dbReference type="InterPro" id="IPR050538">
    <property type="entry name" value="MAP_kinase_kinase_kinase"/>
</dbReference>
<dbReference type="PANTHER" id="PTHR48016:SF48">
    <property type="entry name" value="SERINE_THREONINE-PROTEIN KINASE BCK1_SLK1_SSP31"/>
    <property type="match status" value="1"/>
</dbReference>
<proteinExistence type="predicted"/>
<dbReference type="PROSITE" id="PS00108">
    <property type="entry name" value="PROTEIN_KINASE_ST"/>
    <property type="match status" value="1"/>
</dbReference>
<dbReference type="Gene3D" id="1.10.510.10">
    <property type="entry name" value="Transferase(Phosphotransferase) domain 1"/>
    <property type="match status" value="1"/>
</dbReference>
<dbReference type="InterPro" id="IPR017441">
    <property type="entry name" value="Protein_kinase_ATP_BS"/>
</dbReference>
<evidence type="ECO:0000256" key="8">
    <source>
        <dbReference type="ARBA" id="ARBA00068103"/>
    </source>
</evidence>
<feature type="compositionally biased region" description="Pro residues" evidence="10">
    <location>
        <begin position="97"/>
        <end position="106"/>
    </location>
</feature>
<feature type="compositionally biased region" description="Polar residues" evidence="10">
    <location>
        <begin position="545"/>
        <end position="556"/>
    </location>
</feature>
<reference evidence="12 13" key="1">
    <citation type="submission" date="2015-04" db="EMBL/GenBank/DDBJ databases">
        <authorList>
            <person name="Syromyatnikov M.Y."/>
            <person name="Popov V.N."/>
        </authorList>
    </citation>
    <scope>NUCLEOTIDE SEQUENCE [LARGE SCALE GENOMIC DNA]</scope>
    <source>
        <strain evidence="12">WF-38-12</strain>
    </source>
</reference>
<feature type="region of interest" description="Disordered" evidence="10">
    <location>
        <begin position="421"/>
        <end position="473"/>
    </location>
</feature>
<feature type="region of interest" description="Disordered" evidence="10">
    <location>
        <begin position="136"/>
        <end position="185"/>
    </location>
</feature>
<dbReference type="PANTHER" id="PTHR48016">
    <property type="entry name" value="MAP KINASE KINASE KINASE SSK2-RELATED-RELATED"/>
    <property type="match status" value="1"/>
</dbReference>
<feature type="compositionally biased region" description="Low complexity" evidence="10">
    <location>
        <begin position="34"/>
        <end position="44"/>
    </location>
</feature>
<dbReference type="InterPro" id="IPR000719">
    <property type="entry name" value="Prot_kinase_dom"/>
</dbReference>
<keyword evidence="13" id="KW-1185">Reference proteome</keyword>
<feature type="compositionally biased region" description="Polar residues" evidence="10">
    <location>
        <begin position="136"/>
        <end position="147"/>
    </location>
</feature>
<evidence type="ECO:0000256" key="10">
    <source>
        <dbReference type="SAM" id="MobiDB-lite"/>
    </source>
</evidence>
<feature type="compositionally biased region" description="Low complexity" evidence="10">
    <location>
        <begin position="87"/>
        <end position="96"/>
    </location>
</feature>
<evidence type="ECO:0000256" key="1">
    <source>
        <dbReference type="ARBA" id="ARBA00012411"/>
    </source>
</evidence>
<feature type="region of interest" description="Disordered" evidence="10">
    <location>
        <begin position="568"/>
        <end position="595"/>
    </location>
</feature>
<dbReference type="InterPro" id="IPR008271">
    <property type="entry name" value="Ser/Thr_kinase_AS"/>
</dbReference>
<keyword evidence="3 9" id="KW-0547">Nucleotide-binding</keyword>
<dbReference type="Pfam" id="PF00069">
    <property type="entry name" value="Pkinase"/>
    <property type="match status" value="1"/>
</dbReference>
<dbReference type="OrthoDB" id="266718at2759"/>
<feature type="compositionally biased region" description="Polar residues" evidence="10">
    <location>
        <begin position="375"/>
        <end position="389"/>
    </location>
</feature>
<feature type="domain" description="Protein kinase" evidence="11">
    <location>
        <begin position="1244"/>
        <end position="1513"/>
    </location>
</feature>
<keyword evidence="2" id="KW-0808">Transferase</keyword>
<dbReference type="SUPFAM" id="SSF56112">
    <property type="entry name" value="Protein kinase-like (PK-like)"/>
    <property type="match status" value="1"/>
</dbReference>
<feature type="compositionally biased region" description="Low complexity" evidence="10">
    <location>
        <begin position="887"/>
        <end position="930"/>
    </location>
</feature>
<dbReference type="EMBL" id="CVMT01000002">
    <property type="protein sequence ID" value="CRG85932.1"/>
    <property type="molecule type" value="Genomic_DNA"/>
</dbReference>
<dbReference type="Proteomes" id="UP000054383">
    <property type="component" value="Unassembled WGS sequence"/>
</dbReference>
<dbReference type="CDD" id="cd06629">
    <property type="entry name" value="STKc_Bck1_like"/>
    <property type="match status" value="1"/>
</dbReference>
<comment type="catalytic activity">
    <reaction evidence="7">
        <text>L-seryl-[protein] + ATP = O-phospho-L-seryl-[protein] + ADP + H(+)</text>
        <dbReference type="Rhea" id="RHEA:17989"/>
        <dbReference type="Rhea" id="RHEA-COMP:9863"/>
        <dbReference type="Rhea" id="RHEA-COMP:11604"/>
        <dbReference type="ChEBI" id="CHEBI:15378"/>
        <dbReference type="ChEBI" id="CHEBI:29999"/>
        <dbReference type="ChEBI" id="CHEBI:30616"/>
        <dbReference type="ChEBI" id="CHEBI:83421"/>
        <dbReference type="ChEBI" id="CHEBI:456216"/>
        <dbReference type="EC" id="2.7.11.24"/>
    </reaction>
    <physiologicalReaction direction="left-to-right" evidence="7">
        <dbReference type="Rhea" id="RHEA:17990"/>
    </physiologicalReaction>
</comment>
<feature type="compositionally biased region" description="Polar residues" evidence="10">
    <location>
        <begin position="715"/>
        <end position="748"/>
    </location>
</feature>
<feature type="region of interest" description="Disordered" evidence="10">
    <location>
        <begin position="533"/>
        <end position="556"/>
    </location>
</feature>
<organism evidence="12 13">
    <name type="scientific">Talaromyces islandicus</name>
    <name type="common">Penicillium islandicum</name>
    <dbReference type="NCBI Taxonomy" id="28573"/>
    <lineage>
        <taxon>Eukaryota</taxon>
        <taxon>Fungi</taxon>
        <taxon>Dikarya</taxon>
        <taxon>Ascomycota</taxon>
        <taxon>Pezizomycotina</taxon>
        <taxon>Eurotiomycetes</taxon>
        <taxon>Eurotiomycetidae</taxon>
        <taxon>Eurotiales</taxon>
        <taxon>Trichocomaceae</taxon>
        <taxon>Talaromyces</taxon>
        <taxon>Talaromyces sect. Islandici</taxon>
    </lineage>
</organism>
<feature type="compositionally biased region" description="Basic and acidic residues" evidence="10">
    <location>
        <begin position="852"/>
        <end position="870"/>
    </location>
</feature>
<dbReference type="FunFam" id="1.10.510.10:FF:000182">
    <property type="entry name" value="MAP kinase kinase kinase mkh1"/>
    <property type="match status" value="1"/>
</dbReference>
<feature type="region of interest" description="Disordered" evidence="10">
    <location>
        <begin position="712"/>
        <end position="1064"/>
    </location>
</feature>
<evidence type="ECO:0000256" key="7">
    <source>
        <dbReference type="ARBA" id="ARBA00048130"/>
    </source>
</evidence>